<evidence type="ECO:0000313" key="5">
    <source>
        <dbReference type="EMBL" id="GAF26093.1"/>
    </source>
</evidence>
<dbReference type="AlphaFoldDB" id="A0A0S6UD40"/>
<keyword evidence="1" id="KW-0813">Transport</keyword>
<keyword evidence="2" id="KW-0547">Nucleotide-binding</keyword>
<keyword evidence="3" id="KW-0067">ATP-binding</keyword>
<dbReference type="SUPFAM" id="SSF52540">
    <property type="entry name" value="P-loop containing nucleoside triphosphate hydrolases"/>
    <property type="match status" value="1"/>
</dbReference>
<dbReference type="InterPro" id="IPR017871">
    <property type="entry name" value="ABC_transporter-like_CS"/>
</dbReference>
<dbReference type="InterPro" id="IPR003593">
    <property type="entry name" value="AAA+_ATPase"/>
</dbReference>
<gene>
    <name evidence="5" type="ORF">MTY_1431</name>
</gene>
<proteinExistence type="predicted"/>
<feature type="domain" description="ABC transporter" evidence="4">
    <location>
        <begin position="7"/>
        <end position="241"/>
    </location>
</feature>
<dbReference type="Gene3D" id="3.40.50.300">
    <property type="entry name" value="P-loop containing nucleotide triphosphate hydrolases"/>
    <property type="match status" value="1"/>
</dbReference>
<dbReference type="Proteomes" id="UP000063718">
    <property type="component" value="Unassembled WGS sequence"/>
</dbReference>
<dbReference type="InterPro" id="IPR027417">
    <property type="entry name" value="P-loop_NTPase"/>
</dbReference>
<accession>A0A0S6UD40</accession>
<evidence type="ECO:0000256" key="1">
    <source>
        <dbReference type="ARBA" id="ARBA00022448"/>
    </source>
</evidence>
<evidence type="ECO:0000256" key="3">
    <source>
        <dbReference type="ARBA" id="ARBA00022840"/>
    </source>
</evidence>
<protein>
    <submittedName>
        <fullName evidence="5">ABC-type nitrate/sulfonate/bicarbonate transport system, ATPase component</fullName>
    </submittedName>
</protein>
<dbReference type="InterPro" id="IPR003439">
    <property type="entry name" value="ABC_transporter-like_ATP-bd"/>
</dbReference>
<dbReference type="PANTHER" id="PTHR42788">
    <property type="entry name" value="TAURINE IMPORT ATP-BINDING PROTEIN-RELATED"/>
    <property type="match status" value="1"/>
</dbReference>
<name>A0A0S6UD40_NEOTH</name>
<dbReference type="Pfam" id="PF00005">
    <property type="entry name" value="ABC_tran"/>
    <property type="match status" value="1"/>
</dbReference>
<reference evidence="5" key="1">
    <citation type="journal article" date="2014" name="Gene">
        <title>Genome-guided analysis of transformation efficiency and carbon dioxide assimilation by Moorella thermoacetica Y72.</title>
        <authorList>
            <person name="Tsukahara K."/>
            <person name="Kita A."/>
            <person name="Nakashimada Y."/>
            <person name="Hoshino T."/>
            <person name="Murakami K."/>
        </authorList>
    </citation>
    <scope>NUCLEOTIDE SEQUENCE [LARGE SCALE GENOMIC DNA]</scope>
    <source>
        <strain evidence="5">Y72</strain>
    </source>
</reference>
<dbReference type="PROSITE" id="PS50893">
    <property type="entry name" value="ABC_TRANSPORTER_2"/>
    <property type="match status" value="1"/>
</dbReference>
<evidence type="ECO:0000256" key="2">
    <source>
        <dbReference type="ARBA" id="ARBA00022741"/>
    </source>
</evidence>
<dbReference type="GO" id="GO:0016887">
    <property type="term" value="F:ATP hydrolysis activity"/>
    <property type="evidence" value="ECO:0007669"/>
    <property type="project" value="InterPro"/>
</dbReference>
<organism evidence="5">
    <name type="scientific">Moorella thermoacetica Y72</name>
    <dbReference type="NCBI Taxonomy" id="1325331"/>
    <lineage>
        <taxon>Bacteria</taxon>
        <taxon>Bacillati</taxon>
        <taxon>Bacillota</taxon>
        <taxon>Clostridia</taxon>
        <taxon>Neomoorellales</taxon>
        <taxon>Neomoorellaceae</taxon>
        <taxon>Neomoorella</taxon>
    </lineage>
</organism>
<dbReference type="SMART" id="SM00382">
    <property type="entry name" value="AAA"/>
    <property type="match status" value="1"/>
</dbReference>
<dbReference type="InterPro" id="IPR050166">
    <property type="entry name" value="ABC_transporter_ATP-bind"/>
</dbReference>
<evidence type="ECO:0000259" key="4">
    <source>
        <dbReference type="PROSITE" id="PS50893"/>
    </source>
</evidence>
<dbReference type="GO" id="GO:0005524">
    <property type="term" value="F:ATP binding"/>
    <property type="evidence" value="ECO:0007669"/>
    <property type="project" value="UniProtKB-KW"/>
</dbReference>
<dbReference type="PROSITE" id="PS00211">
    <property type="entry name" value="ABC_TRANSPORTER_1"/>
    <property type="match status" value="1"/>
</dbReference>
<dbReference type="EMBL" id="DF238840">
    <property type="protein sequence ID" value="GAF26093.1"/>
    <property type="molecule type" value="Genomic_DNA"/>
</dbReference>
<dbReference type="PANTHER" id="PTHR42788:SF13">
    <property type="entry name" value="ALIPHATIC SULFONATES IMPORT ATP-BINDING PROTEIN SSUB"/>
    <property type="match status" value="1"/>
</dbReference>
<dbReference type="CDD" id="cd03293">
    <property type="entry name" value="ABC_NrtD_SsuB_transporters"/>
    <property type="match status" value="1"/>
</dbReference>
<sequence>MIGMALLEVNHVYKTYTDANRSLTVLDDISFSIAKGEFVCLVGPSGSGKSTLLRMVVGLIQPSRGEIFYRGQQVRGVMDKMAIVFQSFALMPWLTVMGNVALGLEAKGISRPEREALASKYIDKVGLDGFEEAYPRELSGGMKQRVGIARALTMEPELLCMDEPFSALDAFTAQNLREEVLDLWLDVTLPVKSVLMVTHGIEEAVFMADRIIVLSRRPARVLADVRVDLPRPRNMKDEAFARVTDKIYSLLF</sequence>